<keyword evidence="2" id="KW-0812">Transmembrane</keyword>
<feature type="transmembrane region" description="Helical" evidence="2">
    <location>
        <begin position="1626"/>
        <end position="1653"/>
    </location>
</feature>
<dbReference type="InterPro" id="IPR014044">
    <property type="entry name" value="CAP_dom"/>
</dbReference>
<dbReference type="Pfam" id="PF00188">
    <property type="entry name" value="CAP"/>
    <property type="match status" value="1"/>
</dbReference>
<accession>A0ABR2H8E8</accession>
<protein>
    <recommendedName>
        <fullName evidence="3">SCP domain-containing protein</fullName>
    </recommendedName>
</protein>
<name>A0ABR2H8E8_9EUKA</name>
<comment type="caution">
    <text evidence="4">The sequence shown here is derived from an EMBL/GenBank/DDBJ whole genome shotgun (WGS) entry which is preliminary data.</text>
</comment>
<dbReference type="Proteomes" id="UP001470230">
    <property type="component" value="Unassembled WGS sequence"/>
</dbReference>
<proteinExistence type="predicted"/>
<evidence type="ECO:0000256" key="2">
    <source>
        <dbReference type="SAM" id="Phobius"/>
    </source>
</evidence>
<keyword evidence="2" id="KW-1133">Transmembrane helix</keyword>
<feature type="region of interest" description="Disordered" evidence="1">
    <location>
        <begin position="1240"/>
        <end position="1325"/>
    </location>
</feature>
<dbReference type="InterPro" id="IPR036249">
    <property type="entry name" value="Thioredoxin-like_sf"/>
</dbReference>
<evidence type="ECO:0000259" key="3">
    <source>
        <dbReference type="Pfam" id="PF00188"/>
    </source>
</evidence>
<evidence type="ECO:0000256" key="1">
    <source>
        <dbReference type="SAM" id="MobiDB-lite"/>
    </source>
</evidence>
<feature type="compositionally biased region" description="Acidic residues" evidence="1">
    <location>
        <begin position="1246"/>
        <end position="1259"/>
    </location>
</feature>
<dbReference type="SUPFAM" id="SSF52833">
    <property type="entry name" value="Thioredoxin-like"/>
    <property type="match status" value="1"/>
</dbReference>
<dbReference type="Gene3D" id="3.40.33.10">
    <property type="entry name" value="CAP"/>
    <property type="match status" value="1"/>
</dbReference>
<evidence type="ECO:0000313" key="5">
    <source>
        <dbReference type="Proteomes" id="UP001470230"/>
    </source>
</evidence>
<dbReference type="CDD" id="cd02947">
    <property type="entry name" value="TRX_family"/>
    <property type="match status" value="1"/>
</dbReference>
<feature type="compositionally biased region" description="Basic and acidic residues" evidence="1">
    <location>
        <begin position="1284"/>
        <end position="1308"/>
    </location>
</feature>
<feature type="domain" description="SCP" evidence="3">
    <location>
        <begin position="331"/>
        <end position="458"/>
    </location>
</feature>
<evidence type="ECO:0000313" key="4">
    <source>
        <dbReference type="EMBL" id="KAK8842504.1"/>
    </source>
</evidence>
<keyword evidence="5" id="KW-1185">Reference proteome</keyword>
<dbReference type="CDD" id="cd05379">
    <property type="entry name" value="CAP_bacterial"/>
    <property type="match status" value="1"/>
</dbReference>
<organism evidence="4 5">
    <name type="scientific">Tritrichomonas musculus</name>
    <dbReference type="NCBI Taxonomy" id="1915356"/>
    <lineage>
        <taxon>Eukaryota</taxon>
        <taxon>Metamonada</taxon>
        <taxon>Parabasalia</taxon>
        <taxon>Tritrichomonadida</taxon>
        <taxon>Tritrichomonadidae</taxon>
        <taxon>Tritrichomonas</taxon>
    </lineage>
</organism>
<dbReference type="EMBL" id="JAPFFF010000038">
    <property type="protein sequence ID" value="KAK8842504.1"/>
    <property type="molecule type" value="Genomic_DNA"/>
</dbReference>
<reference evidence="4 5" key="1">
    <citation type="submission" date="2024-04" db="EMBL/GenBank/DDBJ databases">
        <title>Tritrichomonas musculus Genome.</title>
        <authorList>
            <person name="Alves-Ferreira E."/>
            <person name="Grigg M."/>
            <person name="Lorenzi H."/>
            <person name="Galac M."/>
        </authorList>
    </citation>
    <scope>NUCLEOTIDE SEQUENCE [LARGE SCALE GENOMIC DNA]</scope>
    <source>
        <strain evidence="4 5">EAF2021</strain>
    </source>
</reference>
<sequence>MILAYLFVQVLCERTKTCTVKQTLFDLTKDNYNQVIGQSRPVFVRIENEGCPYSKPSQNYWEEASRLFPNIKFVRAECLNNGEVCKNLGAQVSPTHILFGANSTEKLETYEQNTPISLSSTPYANIIFNHLGFYPFDTPSIQEIIPESSNIFFESYKYPIFILYDSSCDEDSDFIAQFLIEATENYISSDDYGFGKIDCSQYPDECSKWGATYPSANVFSRQKAISVSITEIDRISERIDLAVNFLEQSNQVYPTPAPYVSPAAPQVPTISNVQTISVPDLQNRETSTIRNEYNTAKTPSYTGNDYTESTADVFSCTTTTLKAEAYADVLKLLNFYRKLAGLPENVKNDETLNNGCYLAAKYSSRAASLSHSIHDYWKDTCDFNSGDNWQLIASSLKNSNLAQGEERIMSMISGLIDDEGADNEDSVGHRRWFLYPYLTKIGVGFYPLSKHRMEGYTVQYPPSGVFNVINENYNSNEYTGVNFIAWPPAGPFPLERLPSSWSVYYKEFQKEGATLDNIVIKITRDDGLNLEYSKANLATNTMGMKGTLVFKLTDNSLKLIKAGRGVHVQIYFLKDSTRDCLDYTINFFDDNAEDVSCFYNTDKTKCPANIEDSKKFGNGQYSNYKPSGINRAIIHVVEDVKLTAELTIDFAPSVIIKGNKIEGKIIVGADTDLDIQDPTATDFSVNVNPSFKCGVLRTPGKCKSVKVQMSENPTIKTRGRSLIYFGSYVNIETPKKLRSGDYDYIFGIAYNGQEAYFVCTPVLYVQYACEGGNLPIYKLDNSLNCYQISASYPLSKLKTNKKYFKVYARSTDFKISSNTVADSSFSDYEIYVENSVNLEYSANLEFKAKSIKISSYSNTKIKPTFTYPYIDPYTNGLSEIQSILKIYPFSNLYISNIDSKTVLNGYSVPDILGDEAAKALLQRKETLVYDESTSDFADENGCYNYEWKSDITPLFITNGKHDQYTFTYTGTSGNNNILRLKPTEGTASKATTFIFNPKNTNGNWELIFIENYQDLTIKTAIPAEYGTAYDYFRRIRLNNVSKVKFVSLDDSEISGITTDITGSSDVDFSSNEDKSIAFDKLIVRSSATIKAPNAPCNNLNVLFASPKIVGMEIKAFNVYDYSNVKLKNCSVSGNTEFIISGSTFPSIKLLNSQFNPSSFKVVLFKYVDYGISKLLSNDDEMSPLLYGFDSEVADDLKSKIKIIKRVDDFGVTESDSTDYKVILSKDKKGIYLVVKDFDENNAPESVPEDEEDKELDDNFEVLPSPPPPPPVEVTSQPEDSSDSEPEKSDSEPEKSDSVPEKSDNVPDKSEEDQSASVVTPEPDTSEIIVEVEITSNDESALDEKLKEAFNTTNDANVVAVIKGNQFTYNSSLSSNQFIKPQENSEINFKGGNLNLVFPDKGKVTVNLPSENPDISFKGSGNVDLKLPGQENSITIESSSQINGTVTITVPTGVNSLVIDSLSLESQSSIAAKKESTTDKVNLTVRKIEAKHNSNPQLSDLTIKDTLKVAQMANVDIKNVVLTTATISYDVEDFTKWSKAGITGTFSTLPGNLFVNRVSNNSPKVDEEYSLLEGTFDGVTCSDWLGKVDFSNSGLSSKRCDDIQRLIQSENKRIVVKTEKEDKKSPLGGGAIAGIVIACVAVVAIVVVVVILVMRKKKAALSQSEDPNNNNDDDVGL</sequence>
<dbReference type="InterPro" id="IPR035940">
    <property type="entry name" value="CAP_sf"/>
</dbReference>
<keyword evidence="2" id="KW-0472">Membrane</keyword>
<gene>
    <name evidence="4" type="ORF">M9Y10_026095</name>
</gene>
<dbReference type="Gene3D" id="3.40.30.10">
    <property type="entry name" value="Glutaredoxin"/>
    <property type="match status" value="1"/>
</dbReference>